<gene>
    <name evidence="3" type="ORF">MSHOH_0369</name>
</gene>
<accession>A0A0E3SAV2</accession>
<dbReference type="GeneID" id="24829495"/>
<keyword evidence="4" id="KW-1185">Reference proteome</keyword>
<name>A0A0E3SAV2_9EURY</name>
<evidence type="ECO:0000259" key="1">
    <source>
        <dbReference type="Pfam" id="PF14285"/>
    </source>
</evidence>
<reference evidence="3 4" key="1">
    <citation type="submission" date="2014-07" db="EMBL/GenBank/DDBJ databases">
        <title>Methanogenic archaea and the global carbon cycle.</title>
        <authorList>
            <person name="Henriksen J.R."/>
            <person name="Luke J."/>
            <person name="Reinhart S."/>
            <person name="Benedict M.N."/>
            <person name="Youngblut N.D."/>
            <person name="Metcalf M.E."/>
            <person name="Whitaker R.J."/>
            <person name="Metcalf W.W."/>
        </authorList>
    </citation>
    <scope>NUCLEOTIDE SEQUENCE [LARGE SCALE GENOMIC DNA]</scope>
    <source>
        <strain evidence="3 4">HB-1</strain>
    </source>
</reference>
<dbReference type="Proteomes" id="UP000033101">
    <property type="component" value="Chromosome"/>
</dbReference>
<evidence type="ECO:0000313" key="3">
    <source>
        <dbReference type="EMBL" id="AKB76852.1"/>
    </source>
</evidence>
<feature type="domain" description="Uncharacterized protein TP-0789" evidence="2">
    <location>
        <begin position="80"/>
        <end position="194"/>
    </location>
</feature>
<evidence type="ECO:0000313" key="4">
    <source>
        <dbReference type="Proteomes" id="UP000033101"/>
    </source>
</evidence>
<dbReference type="PANTHER" id="PTHR37507">
    <property type="entry name" value="SPORULATION PROTEIN YDCC"/>
    <property type="match status" value="1"/>
</dbReference>
<dbReference type="KEGG" id="mhor:MSHOH_0369"/>
<dbReference type="Gene3D" id="2.50.20.10">
    <property type="entry name" value="Lipoprotein localisation LolA/LolB/LppX"/>
    <property type="match status" value="1"/>
</dbReference>
<dbReference type="PANTHER" id="PTHR37507:SF2">
    <property type="entry name" value="SPORULATION PROTEIN YDCC"/>
    <property type="match status" value="1"/>
</dbReference>
<dbReference type="InterPro" id="IPR052944">
    <property type="entry name" value="Sporulation_related"/>
</dbReference>
<dbReference type="InterPro" id="IPR033399">
    <property type="entry name" value="TP_0789-like"/>
</dbReference>
<dbReference type="PATRIC" id="fig|1434110.4.peg.440"/>
<dbReference type="Pfam" id="PF17131">
    <property type="entry name" value="LolA_like"/>
    <property type="match status" value="1"/>
</dbReference>
<evidence type="ECO:0000259" key="2">
    <source>
        <dbReference type="Pfam" id="PF17131"/>
    </source>
</evidence>
<dbReference type="AlphaFoldDB" id="A0A0E3SAV2"/>
<dbReference type="EMBL" id="CP009516">
    <property type="protein sequence ID" value="AKB76852.1"/>
    <property type="molecule type" value="Genomic_DNA"/>
</dbReference>
<dbReference type="STRING" id="1434110.MSHOH_0369"/>
<dbReference type="RefSeq" id="WP_048136902.1">
    <property type="nucleotide sequence ID" value="NZ_CP009516.1"/>
</dbReference>
<proteinExistence type="predicted"/>
<dbReference type="CDD" id="cd16329">
    <property type="entry name" value="LolA_like"/>
    <property type="match status" value="1"/>
</dbReference>
<sequence>MSTKKMLFLLALVILALFASGCTEKEPNAEEIAAQLLEKQNSIEDYSYTMHMTYYIGEKVVENEFKTMYKKPHMMKNFVEKPGEEEETLVLSDGEFRWTYAKGTNTVMKTKIPKTPELTENDYLLLIKTTFNDTNVSLLGTEEVEGRKAYLLEAIPKKTGEQTPEYSMKVWIDKETWMFLGYEMYDSNESSKTLISKVEIRDLKVNTGIPDSEFMFKIPEGATIKTMDLEEIELPEELSLKEAEERVGFEILIPEYLPEGCEFSYATAYNTSETTPEGQAAEKVVLTYKKGEENIVITETVYESQAPDAAIMNTAEDITINGKDGKYLAFENMKILRWKIGDVELSLTASLEKDELLKVAESICKDERKGEKVKP</sequence>
<dbReference type="InterPro" id="IPR025377">
    <property type="entry name" value="DUF4367"/>
</dbReference>
<dbReference type="InterPro" id="IPR029046">
    <property type="entry name" value="LolA/LolB/LppX"/>
</dbReference>
<dbReference type="OrthoDB" id="137725at2157"/>
<dbReference type="SUPFAM" id="SSF89392">
    <property type="entry name" value="Prokaryotic lipoproteins and lipoprotein localization factors"/>
    <property type="match status" value="1"/>
</dbReference>
<dbReference type="PROSITE" id="PS51257">
    <property type="entry name" value="PROKAR_LIPOPROTEIN"/>
    <property type="match status" value="1"/>
</dbReference>
<dbReference type="HOGENOM" id="CLU_040882_1_0_2"/>
<protein>
    <submittedName>
        <fullName evidence="3">Uncharacterized protein</fullName>
    </submittedName>
</protein>
<organism evidence="3 4">
    <name type="scientific">Methanosarcina horonobensis HB-1 = JCM 15518</name>
    <dbReference type="NCBI Taxonomy" id="1434110"/>
    <lineage>
        <taxon>Archaea</taxon>
        <taxon>Methanobacteriati</taxon>
        <taxon>Methanobacteriota</taxon>
        <taxon>Stenosarchaea group</taxon>
        <taxon>Methanomicrobia</taxon>
        <taxon>Methanosarcinales</taxon>
        <taxon>Methanosarcinaceae</taxon>
        <taxon>Methanosarcina</taxon>
    </lineage>
</organism>
<dbReference type="Pfam" id="PF14285">
    <property type="entry name" value="DUF4367"/>
    <property type="match status" value="1"/>
</dbReference>
<feature type="domain" description="DUF4367" evidence="1">
    <location>
        <begin position="253"/>
        <end position="363"/>
    </location>
</feature>